<feature type="non-terminal residue" evidence="1">
    <location>
        <position position="1"/>
    </location>
</feature>
<dbReference type="Proteomes" id="UP001519460">
    <property type="component" value="Unassembled WGS sequence"/>
</dbReference>
<protein>
    <submittedName>
        <fullName evidence="1">Uncharacterized protein</fullName>
    </submittedName>
</protein>
<organism evidence="1 2">
    <name type="scientific">Batillaria attramentaria</name>
    <dbReference type="NCBI Taxonomy" id="370345"/>
    <lineage>
        <taxon>Eukaryota</taxon>
        <taxon>Metazoa</taxon>
        <taxon>Spiralia</taxon>
        <taxon>Lophotrochozoa</taxon>
        <taxon>Mollusca</taxon>
        <taxon>Gastropoda</taxon>
        <taxon>Caenogastropoda</taxon>
        <taxon>Sorbeoconcha</taxon>
        <taxon>Cerithioidea</taxon>
        <taxon>Batillariidae</taxon>
        <taxon>Batillaria</taxon>
    </lineage>
</organism>
<comment type="caution">
    <text evidence="1">The sequence shown here is derived from an EMBL/GenBank/DDBJ whole genome shotgun (WGS) entry which is preliminary data.</text>
</comment>
<keyword evidence="2" id="KW-1185">Reference proteome</keyword>
<dbReference type="EMBL" id="JACVVK020000079">
    <property type="protein sequence ID" value="KAK7494951.1"/>
    <property type="molecule type" value="Genomic_DNA"/>
</dbReference>
<name>A0ABD0L5Y5_9CAEN</name>
<proteinExistence type="predicted"/>
<feature type="non-terminal residue" evidence="1">
    <location>
        <position position="62"/>
    </location>
</feature>
<gene>
    <name evidence="1" type="ORF">BaRGS_00013830</name>
</gene>
<sequence>RQREGREGEGRRNRCAFSVTSAAKLVTQQAELPMYHRRQGNESPMISFPLAETGKKLAEATG</sequence>
<evidence type="ECO:0000313" key="2">
    <source>
        <dbReference type="Proteomes" id="UP001519460"/>
    </source>
</evidence>
<evidence type="ECO:0000313" key="1">
    <source>
        <dbReference type="EMBL" id="KAK7494951.1"/>
    </source>
</evidence>
<dbReference type="AlphaFoldDB" id="A0ABD0L5Y5"/>
<accession>A0ABD0L5Y5</accession>
<reference evidence="1 2" key="1">
    <citation type="journal article" date="2023" name="Sci. Data">
        <title>Genome assembly of the Korean intertidal mud-creeper Batillaria attramentaria.</title>
        <authorList>
            <person name="Patra A.K."/>
            <person name="Ho P.T."/>
            <person name="Jun S."/>
            <person name="Lee S.J."/>
            <person name="Kim Y."/>
            <person name="Won Y.J."/>
        </authorList>
    </citation>
    <scope>NUCLEOTIDE SEQUENCE [LARGE SCALE GENOMIC DNA]</scope>
    <source>
        <strain evidence="1">Wonlab-2016</strain>
    </source>
</reference>